<comment type="function">
    <text evidence="8">Catalyzes the ATP-dependent amidation of deamido-NAD to form NAD. Uses ammonia as a nitrogen source.</text>
</comment>
<feature type="binding site" evidence="8">
    <location>
        <begin position="30"/>
        <end position="37"/>
    </location>
    <ligand>
        <name>ATP</name>
        <dbReference type="ChEBI" id="CHEBI:30616"/>
    </ligand>
</feature>
<dbReference type="EC" id="6.3.1.5" evidence="8 10"/>
<evidence type="ECO:0000256" key="2">
    <source>
        <dbReference type="ARBA" id="ARBA00022598"/>
    </source>
</evidence>
<dbReference type="InterPro" id="IPR003694">
    <property type="entry name" value="NAD_synthase"/>
</dbReference>
<evidence type="ECO:0000259" key="11">
    <source>
        <dbReference type="Pfam" id="PF02540"/>
    </source>
</evidence>
<feature type="domain" description="NAD/GMP synthase" evidence="11">
    <location>
        <begin position="10"/>
        <end position="246"/>
    </location>
</feature>
<comment type="caution">
    <text evidence="8">Lacks conserved residue(s) required for the propagation of feature annotation.</text>
</comment>
<dbReference type="GO" id="GO:0009435">
    <property type="term" value="P:NAD+ biosynthetic process"/>
    <property type="evidence" value="ECO:0007669"/>
    <property type="project" value="UniProtKB-UniRule"/>
</dbReference>
<evidence type="ECO:0000256" key="3">
    <source>
        <dbReference type="ARBA" id="ARBA00022723"/>
    </source>
</evidence>
<dbReference type="GO" id="GO:0005524">
    <property type="term" value="F:ATP binding"/>
    <property type="evidence" value="ECO:0007669"/>
    <property type="project" value="UniProtKB-UniRule"/>
</dbReference>
<feature type="binding site" evidence="8">
    <location>
        <position position="183"/>
    </location>
    <ligand>
        <name>ATP</name>
        <dbReference type="ChEBI" id="CHEBI:30616"/>
    </ligand>
</feature>
<dbReference type="CDD" id="cd00553">
    <property type="entry name" value="NAD_synthase"/>
    <property type="match status" value="1"/>
</dbReference>
<feature type="binding site" evidence="8">
    <location>
        <position position="36"/>
    </location>
    <ligand>
        <name>Mg(2+)</name>
        <dbReference type="ChEBI" id="CHEBI:18420"/>
    </ligand>
</feature>
<dbReference type="FunFam" id="3.40.50.620:FF:000106">
    <property type="entry name" value="Glutamine-dependent NAD(+) synthetase"/>
    <property type="match status" value="1"/>
</dbReference>
<organism evidence="12 13">
    <name type="scientific">Campylobacter californiensis</name>
    <dbReference type="NCBI Taxonomy" id="1032243"/>
    <lineage>
        <taxon>Bacteria</taxon>
        <taxon>Pseudomonadati</taxon>
        <taxon>Campylobacterota</taxon>
        <taxon>Epsilonproteobacteria</taxon>
        <taxon>Campylobacterales</taxon>
        <taxon>Campylobacteraceae</taxon>
        <taxon>Campylobacter</taxon>
    </lineage>
</organism>
<feature type="binding site" description="in other chain" evidence="8">
    <location>
        <position position="112"/>
    </location>
    <ligand>
        <name>deamido-NAD(+)</name>
        <dbReference type="ChEBI" id="CHEBI:58437"/>
        <note>ligand shared between two neighboring subunits</note>
    </ligand>
</feature>
<dbReference type="GO" id="GO:0008795">
    <property type="term" value="F:NAD+ synthase activity"/>
    <property type="evidence" value="ECO:0007669"/>
    <property type="project" value="UniProtKB-UniRule"/>
</dbReference>
<gene>
    <name evidence="8" type="primary">nadE</name>
    <name evidence="12" type="ORF">CCAL9337_07075</name>
</gene>
<evidence type="ECO:0000256" key="7">
    <source>
        <dbReference type="ARBA" id="ARBA00023027"/>
    </source>
</evidence>
<evidence type="ECO:0000256" key="8">
    <source>
        <dbReference type="HAMAP-Rule" id="MF_00193"/>
    </source>
</evidence>
<dbReference type="GO" id="GO:0003952">
    <property type="term" value="F:NAD+ synthase (glutamine-hydrolyzing) activity"/>
    <property type="evidence" value="ECO:0007669"/>
    <property type="project" value="InterPro"/>
</dbReference>
<dbReference type="GO" id="GO:0046872">
    <property type="term" value="F:metal ion binding"/>
    <property type="evidence" value="ECO:0007669"/>
    <property type="project" value="UniProtKB-KW"/>
</dbReference>
<keyword evidence="4 8" id="KW-0547">Nucleotide-binding</keyword>
<name>A0AAW3ZYM8_9BACT</name>
<keyword evidence="13" id="KW-1185">Reference proteome</keyword>
<dbReference type="Proteomes" id="UP000650616">
    <property type="component" value="Unassembled WGS sequence"/>
</dbReference>
<feature type="binding site" evidence="8">
    <location>
        <position position="137"/>
    </location>
    <ligand>
        <name>Mg(2+)</name>
        <dbReference type="ChEBI" id="CHEBI:18420"/>
    </ligand>
</feature>
<reference evidence="12 13" key="1">
    <citation type="submission" date="2015-08" db="EMBL/GenBank/DDBJ databases">
        <title>Comparative genomics of the Campylobacter concisus group.</title>
        <authorList>
            <person name="Yee E."/>
            <person name="Chapman M.H."/>
            <person name="Huynh S."/>
            <person name="Bono J.L."/>
            <person name="On S.L."/>
            <person name="St Leger J."/>
            <person name="Foster G."/>
            <person name="Parker C.T."/>
            <person name="Miller W.G."/>
        </authorList>
    </citation>
    <scope>NUCLEOTIDE SEQUENCE [LARGE SCALE GENOMIC DNA]</scope>
    <source>
        <strain evidence="12 13">RM9337</strain>
    </source>
</reference>
<dbReference type="Gene3D" id="3.40.50.620">
    <property type="entry name" value="HUPs"/>
    <property type="match status" value="1"/>
</dbReference>
<evidence type="ECO:0000256" key="6">
    <source>
        <dbReference type="ARBA" id="ARBA00022842"/>
    </source>
</evidence>
<sequence>MRDFKELELKLVAFLRDYCKNIGVENLLIGMSGGLDSAIVGALCAKAMPQNTHALIMPTKNSDPKNIKDATEFCQKRNIKFKILSIESILGAYQESIDTNLNNIRKGNLSARIRMSLLYDYSADIRAIVVGTSNKSELMLGYGTIFGDMACAINPIGELYKTEIFEFARYLEIDENIINKAPSADLWEGQSDEEDIGYSYEVVDEILIATKNGEIYNKQIEEKFGKKTVQEILKRVKSNEFKRRMPLIAKI</sequence>
<evidence type="ECO:0000256" key="4">
    <source>
        <dbReference type="ARBA" id="ARBA00022741"/>
    </source>
</evidence>
<evidence type="ECO:0000256" key="10">
    <source>
        <dbReference type="RuleBase" id="RU003812"/>
    </source>
</evidence>
<dbReference type="InterPro" id="IPR022310">
    <property type="entry name" value="NAD/GMP_synthase"/>
</dbReference>
<comment type="pathway">
    <text evidence="8">Cofactor biosynthesis; NAD(+) biosynthesis; NAD(+) from deamido-NAD(+) (ammonia route): step 1/1.</text>
</comment>
<comment type="similarity">
    <text evidence="1 8 9">Belongs to the NAD synthetase family.</text>
</comment>
<dbReference type="PANTHER" id="PTHR23090">
    <property type="entry name" value="NH 3 /GLUTAMINE-DEPENDENT NAD + SYNTHETASE"/>
    <property type="match status" value="1"/>
</dbReference>
<evidence type="ECO:0000256" key="1">
    <source>
        <dbReference type="ARBA" id="ARBA00005859"/>
    </source>
</evidence>
<evidence type="ECO:0000256" key="9">
    <source>
        <dbReference type="RuleBase" id="RU003811"/>
    </source>
</evidence>
<evidence type="ECO:0000313" key="13">
    <source>
        <dbReference type="Proteomes" id="UP000650616"/>
    </source>
</evidence>
<keyword evidence="2 8" id="KW-0436">Ligase</keyword>
<protein>
    <recommendedName>
        <fullName evidence="8 10">NH(3)-dependent NAD(+) synthetase</fullName>
        <ecNumber evidence="8 10">6.3.1.5</ecNumber>
    </recommendedName>
</protein>
<feature type="binding site" evidence="8">
    <location>
        <position position="161"/>
    </location>
    <ligand>
        <name>ATP</name>
        <dbReference type="ChEBI" id="CHEBI:30616"/>
    </ligand>
</feature>
<keyword evidence="6 8" id="KW-0460">Magnesium</keyword>
<dbReference type="HAMAP" id="MF_00193">
    <property type="entry name" value="NadE_ammonia_dep"/>
    <property type="match status" value="1"/>
</dbReference>
<evidence type="ECO:0000256" key="5">
    <source>
        <dbReference type="ARBA" id="ARBA00022840"/>
    </source>
</evidence>
<proteinExistence type="inferred from homology"/>
<dbReference type="Pfam" id="PF02540">
    <property type="entry name" value="NAD_synthase"/>
    <property type="match status" value="1"/>
</dbReference>
<comment type="subunit">
    <text evidence="8">Homodimer.</text>
</comment>
<keyword evidence="5 8" id="KW-0067">ATP-binding</keyword>
<accession>A0AAW3ZYM8</accession>
<dbReference type="GO" id="GO:0004359">
    <property type="term" value="F:glutaminase activity"/>
    <property type="evidence" value="ECO:0007669"/>
    <property type="project" value="InterPro"/>
</dbReference>
<keyword evidence="7 8" id="KW-0520">NAD</keyword>
<dbReference type="InterPro" id="IPR022926">
    <property type="entry name" value="NH(3)-dep_NAD(+)_synth"/>
</dbReference>
<keyword evidence="3 8" id="KW-0479">Metal-binding</keyword>
<dbReference type="AlphaFoldDB" id="A0AAW3ZYM8"/>
<evidence type="ECO:0000313" key="12">
    <source>
        <dbReference type="EMBL" id="MBE3608485.1"/>
    </source>
</evidence>
<dbReference type="PANTHER" id="PTHR23090:SF9">
    <property type="entry name" value="GLUTAMINE-DEPENDENT NAD(+) SYNTHETASE"/>
    <property type="match status" value="1"/>
</dbReference>
<dbReference type="NCBIfam" id="TIGR00552">
    <property type="entry name" value="nadE"/>
    <property type="match status" value="1"/>
</dbReference>
<comment type="catalytic activity">
    <reaction evidence="8 10">
        <text>deamido-NAD(+) + NH4(+) + ATP = AMP + diphosphate + NAD(+) + H(+)</text>
        <dbReference type="Rhea" id="RHEA:21188"/>
        <dbReference type="ChEBI" id="CHEBI:15378"/>
        <dbReference type="ChEBI" id="CHEBI:28938"/>
        <dbReference type="ChEBI" id="CHEBI:30616"/>
        <dbReference type="ChEBI" id="CHEBI:33019"/>
        <dbReference type="ChEBI" id="CHEBI:57540"/>
        <dbReference type="ChEBI" id="CHEBI:58437"/>
        <dbReference type="ChEBI" id="CHEBI:456215"/>
        <dbReference type="EC" id="6.3.1.5"/>
    </reaction>
</comment>
<feature type="binding site" evidence="8">
    <location>
        <position position="132"/>
    </location>
    <ligand>
        <name>ATP</name>
        <dbReference type="ChEBI" id="CHEBI:30616"/>
    </ligand>
</feature>
<dbReference type="RefSeq" id="WP_170016691.1">
    <property type="nucleotide sequence ID" value="NZ_CP012545.1"/>
</dbReference>
<comment type="caution">
    <text evidence="12">The sequence shown here is derived from an EMBL/GenBank/DDBJ whole genome shotgun (WGS) entry which is preliminary data.</text>
</comment>
<dbReference type="InterPro" id="IPR014729">
    <property type="entry name" value="Rossmann-like_a/b/a_fold"/>
</dbReference>
<dbReference type="SUPFAM" id="SSF52402">
    <property type="entry name" value="Adenine nucleotide alpha hydrolases-like"/>
    <property type="match status" value="1"/>
</dbReference>
<dbReference type="EMBL" id="LIWG01000008">
    <property type="protein sequence ID" value="MBE3608485.1"/>
    <property type="molecule type" value="Genomic_DNA"/>
</dbReference>
<dbReference type="NCBIfam" id="NF010587">
    <property type="entry name" value="PRK13980.1"/>
    <property type="match status" value="1"/>
</dbReference>
<dbReference type="GO" id="GO:0005737">
    <property type="term" value="C:cytoplasm"/>
    <property type="evidence" value="ECO:0007669"/>
    <property type="project" value="InterPro"/>
</dbReference>